<evidence type="ECO:0000256" key="5">
    <source>
        <dbReference type="ARBA" id="ARBA00022833"/>
    </source>
</evidence>
<dbReference type="InterPro" id="IPR036236">
    <property type="entry name" value="Znf_C2H2_sf"/>
</dbReference>
<dbReference type="Gene3D" id="3.30.160.60">
    <property type="entry name" value="Classic Zinc Finger"/>
    <property type="match status" value="6"/>
</dbReference>
<feature type="domain" description="ZAD" evidence="11">
    <location>
        <begin position="8"/>
        <end position="80"/>
    </location>
</feature>
<evidence type="ECO:0000313" key="12">
    <source>
        <dbReference type="EMBL" id="SSX17331.1"/>
    </source>
</evidence>
<dbReference type="PROSITE" id="PS00028">
    <property type="entry name" value="ZINC_FINGER_C2H2_1"/>
    <property type="match status" value="10"/>
</dbReference>
<gene>
    <name evidence="12" type="primary">CSON012554</name>
</gene>
<dbReference type="PANTHER" id="PTHR24394:SF29">
    <property type="entry name" value="MYONEURIN"/>
    <property type="match status" value="1"/>
</dbReference>
<feature type="domain" description="C2H2-type" evidence="10">
    <location>
        <begin position="322"/>
        <end position="344"/>
    </location>
</feature>
<dbReference type="SMART" id="SM00868">
    <property type="entry name" value="zf-AD"/>
    <property type="match status" value="1"/>
</dbReference>
<dbReference type="InterPro" id="IPR013087">
    <property type="entry name" value="Znf_C2H2_type"/>
</dbReference>
<proteinExistence type="predicted"/>
<feature type="binding site" evidence="8">
    <location>
        <position position="13"/>
    </location>
    <ligand>
        <name>Zn(2+)</name>
        <dbReference type="ChEBI" id="CHEBI:29105"/>
    </ligand>
</feature>
<dbReference type="OMA" id="RFCLTEQ"/>
<feature type="binding site" evidence="8">
    <location>
        <position position="56"/>
    </location>
    <ligand>
        <name>Zn(2+)</name>
        <dbReference type="ChEBI" id="CHEBI:29105"/>
    </ligand>
</feature>
<name>A0A336LKQ7_CULSO</name>
<dbReference type="AlphaFoldDB" id="A0A336LKQ7"/>
<reference evidence="12" key="1">
    <citation type="submission" date="2018-07" db="EMBL/GenBank/DDBJ databases">
        <authorList>
            <person name="Quirk P.G."/>
            <person name="Krulwich T.A."/>
        </authorList>
    </citation>
    <scope>NUCLEOTIDE SEQUENCE</scope>
</reference>
<feature type="region of interest" description="Disordered" evidence="9">
    <location>
        <begin position="148"/>
        <end position="173"/>
    </location>
</feature>
<dbReference type="SUPFAM" id="SSF57716">
    <property type="entry name" value="Glucocorticoid receptor-like (DNA-binding domain)"/>
    <property type="match status" value="1"/>
</dbReference>
<keyword evidence="4 7" id="KW-0863">Zinc-finger</keyword>
<evidence type="ECO:0000259" key="11">
    <source>
        <dbReference type="PROSITE" id="PS51915"/>
    </source>
</evidence>
<feature type="binding site" evidence="8">
    <location>
        <position position="53"/>
    </location>
    <ligand>
        <name>Zn(2+)</name>
        <dbReference type="ChEBI" id="CHEBI:29105"/>
    </ligand>
</feature>
<feature type="domain" description="C2H2-type" evidence="10">
    <location>
        <begin position="350"/>
        <end position="378"/>
    </location>
</feature>
<dbReference type="GO" id="GO:0000981">
    <property type="term" value="F:DNA-binding transcription factor activity, RNA polymerase II-specific"/>
    <property type="evidence" value="ECO:0007669"/>
    <property type="project" value="TreeGrafter"/>
</dbReference>
<dbReference type="Pfam" id="PF00096">
    <property type="entry name" value="zf-C2H2"/>
    <property type="match status" value="4"/>
</dbReference>
<dbReference type="Gene3D" id="3.40.1800.20">
    <property type="match status" value="1"/>
</dbReference>
<keyword evidence="2 8" id="KW-0479">Metal-binding</keyword>
<organism evidence="12">
    <name type="scientific">Culicoides sonorensis</name>
    <name type="common">Biting midge</name>
    <dbReference type="NCBI Taxonomy" id="179676"/>
    <lineage>
        <taxon>Eukaryota</taxon>
        <taxon>Metazoa</taxon>
        <taxon>Ecdysozoa</taxon>
        <taxon>Arthropoda</taxon>
        <taxon>Hexapoda</taxon>
        <taxon>Insecta</taxon>
        <taxon>Pterygota</taxon>
        <taxon>Neoptera</taxon>
        <taxon>Endopterygota</taxon>
        <taxon>Diptera</taxon>
        <taxon>Nematocera</taxon>
        <taxon>Chironomoidea</taxon>
        <taxon>Ceratopogonidae</taxon>
        <taxon>Ceratopogoninae</taxon>
        <taxon>Culicoides</taxon>
        <taxon>Monoculicoides</taxon>
    </lineage>
</organism>
<dbReference type="PROSITE" id="PS50157">
    <property type="entry name" value="ZINC_FINGER_C2H2_2"/>
    <property type="match status" value="10"/>
</dbReference>
<feature type="binding site" evidence="8">
    <location>
        <position position="10"/>
    </location>
    <ligand>
        <name>Zn(2+)</name>
        <dbReference type="ChEBI" id="CHEBI:29105"/>
    </ligand>
</feature>
<dbReference type="PROSITE" id="PS51915">
    <property type="entry name" value="ZAD"/>
    <property type="match status" value="1"/>
</dbReference>
<evidence type="ECO:0000256" key="3">
    <source>
        <dbReference type="ARBA" id="ARBA00022737"/>
    </source>
</evidence>
<comment type="subcellular location">
    <subcellularLocation>
        <location evidence="1">Nucleus</location>
    </subcellularLocation>
</comment>
<dbReference type="EMBL" id="UFQT01000005">
    <property type="protein sequence ID" value="SSX17331.1"/>
    <property type="molecule type" value="Genomic_DNA"/>
</dbReference>
<evidence type="ECO:0000256" key="4">
    <source>
        <dbReference type="ARBA" id="ARBA00022771"/>
    </source>
</evidence>
<evidence type="ECO:0000259" key="10">
    <source>
        <dbReference type="PROSITE" id="PS50157"/>
    </source>
</evidence>
<feature type="domain" description="C2H2-type" evidence="10">
    <location>
        <begin position="471"/>
        <end position="498"/>
    </location>
</feature>
<dbReference type="InterPro" id="IPR012934">
    <property type="entry name" value="Znf_AD"/>
</dbReference>
<keyword evidence="3" id="KW-0677">Repeat</keyword>
<keyword evidence="6" id="KW-0539">Nucleus</keyword>
<keyword evidence="5 8" id="KW-0862">Zinc</keyword>
<dbReference type="SUPFAM" id="SSF57667">
    <property type="entry name" value="beta-beta-alpha zinc fingers"/>
    <property type="match status" value="5"/>
</dbReference>
<accession>A0A336LKQ7</accession>
<dbReference type="Pfam" id="PF07776">
    <property type="entry name" value="zf-AD"/>
    <property type="match status" value="1"/>
</dbReference>
<feature type="domain" description="C2H2-type" evidence="10">
    <location>
        <begin position="527"/>
        <end position="550"/>
    </location>
</feature>
<evidence type="ECO:0000256" key="8">
    <source>
        <dbReference type="PROSITE-ProRule" id="PRU01263"/>
    </source>
</evidence>
<dbReference type="VEuPathDB" id="VectorBase:CSON012554"/>
<dbReference type="PANTHER" id="PTHR24394">
    <property type="entry name" value="ZINC FINGER PROTEIN"/>
    <property type="match status" value="1"/>
</dbReference>
<evidence type="ECO:0000256" key="7">
    <source>
        <dbReference type="PROSITE-ProRule" id="PRU00042"/>
    </source>
</evidence>
<feature type="domain" description="C2H2-type" evidence="10">
    <location>
        <begin position="408"/>
        <end position="435"/>
    </location>
</feature>
<evidence type="ECO:0000256" key="6">
    <source>
        <dbReference type="ARBA" id="ARBA00023242"/>
    </source>
</evidence>
<dbReference type="SMART" id="SM00355">
    <property type="entry name" value="ZnF_C2H2"/>
    <property type="match status" value="10"/>
</dbReference>
<feature type="domain" description="C2H2-type" evidence="10">
    <location>
        <begin position="498"/>
        <end position="525"/>
    </location>
</feature>
<protein>
    <submittedName>
        <fullName evidence="12">CSON012554 protein</fullName>
    </submittedName>
</protein>
<feature type="domain" description="C2H2-type" evidence="10">
    <location>
        <begin position="267"/>
        <end position="294"/>
    </location>
</feature>
<evidence type="ECO:0000256" key="2">
    <source>
        <dbReference type="ARBA" id="ARBA00022723"/>
    </source>
</evidence>
<evidence type="ECO:0000256" key="1">
    <source>
        <dbReference type="ARBA" id="ARBA00004123"/>
    </source>
</evidence>
<evidence type="ECO:0000256" key="9">
    <source>
        <dbReference type="SAM" id="MobiDB-lite"/>
    </source>
</evidence>
<dbReference type="GO" id="GO:0008270">
    <property type="term" value="F:zinc ion binding"/>
    <property type="evidence" value="ECO:0007669"/>
    <property type="project" value="UniProtKB-UniRule"/>
</dbReference>
<feature type="domain" description="C2H2-type" evidence="10">
    <location>
        <begin position="379"/>
        <end position="401"/>
    </location>
</feature>
<sequence>MTNLTDKKICRFCLDPSEEKLSDIYEKPGLTVQVMSCVSIEMFDGDGMPKYVCELCRKLMEIMYNYKQICRKSEVVLKQVMFTGKVPAKFELPIDLIRNCVSEEKAVQKIDKETNTVDEAQKKVSKSVQTESEPTTIKKDTIKKTIKQKPEVNSPVVKKDSKETTQTKQYSKKRKIEKKVEENQIEILELTQAEYEKIPKMATVIEIPQIQVKSEIPSKPKILNKTIESTPMKDEKIGIESIVMTDGGNFQIAILDEIPESEVPTVYACEYCPKTYPLKQQLELHLELHFKERKYACDMCDNKFFTKNDLVKHIQTHTDKSHVCVVCNRTFARKGILRRHQLQHKDFLKFNCTKCPEKFITEEDLTKHTDFIHNKPRPFPCNYCEKTFAFKQGLERHMACHDPLNFPFSCEVCGSAFHTLSKLQQHLPKHAGKRRYPCKYCPKTFILSHHLSRHVRNAHTGIKPNRKFSIKVCNECNMEFQDQNEYIQHTAQHTTESLSCPLCKMGFSDMEAVNQHIELHTMVEEHFSCEMCSYAFLTEEQFNKHYQEVHGITAAFVKEEENYVLEPIDDEYEEVNVSKVIMDKKKPTQADIKKYFDKIPKSVSIKKKK</sequence>
<feature type="domain" description="C2H2-type" evidence="10">
    <location>
        <begin position="295"/>
        <end position="322"/>
    </location>
</feature>
<dbReference type="GO" id="GO:0005634">
    <property type="term" value="C:nucleus"/>
    <property type="evidence" value="ECO:0007669"/>
    <property type="project" value="UniProtKB-SubCell"/>
</dbReference>
<feature type="domain" description="C2H2-type" evidence="10">
    <location>
        <begin position="436"/>
        <end position="464"/>
    </location>
</feature>